<keyword evidence="2" id="KW-1185">Reference proteome</keyword>
<evidence type="ECO:0000313" key="1">
    <source>
        <dbReference type="EMBL" id="CAD8101084.1"/>
    </source>
</evidence>
<protein>
    <submittedName>
        <fullName evidence="1">Uncharacterized protein</fullName>
    </submittedName>
</protein>
<accession>A0A8S1PDQ6</accession>
<dbReference type="Proteomes" id="UP000688137">
    <property type="component" value="Unassembled WGS sequence"/>
</dbReference>
<organism evidence="1 2">
    <name type="scientific">Paramecium primaurelia</name>
    <dbReference type="NCBI Taxonomy" id="5886"/>
    <lineage>
        <taxon>Eukaryota</taxon>
        <taxon>Sar</taxon>
        <taxon>Alveolata</taxon>
        <taxon>Ciliophora</taxon>
        <taxon>Intramacronucleata</taxon>
        <taxon>Oligohymenophorea</taxon>
        <taxon>Peniculida</taxon>
        <taxon>Parameciidae</taxon>
        <taxon>Paramecium</taxon>
    </lineage>
</organism>
<name>A0A8S1PDQ6_PARPR</name>
<proteinExistence type="predicted"/>
<dbReference type="AlphaFoldDB" id="A0A8S1PDQ6"/>
<dbReference type="EMBL" id="CAJJDM010000117">
    <property type="protein sequence ID" value="CAD8101084.1"/>
    <property type="molecule type" value="Genomic_DNA"/>
</dbReference>
<comment type="caution">
    <text evidence="1">The sequence shown here is derived from an EMBL/GenBank/DDBJ whole genome shotgun (WGS) entry which is preliminary data.</text>
</comment>
<reference evidence="1" key="1">
    <citation type="submission" date="2021-01" db="EMBL/GenBank/DDBJ databases">
        <authorList>
            <consortium name="Genoscope - CEA"/>
            <person name="William W."/>
        </authorList>
    </citation>
    <scope>NUCLEOTIDE SEQUENCE</scope>
</reference>
<gene>
    <name evidence="1" type="ORF">PPRIM_AZ9-3.1.T1140101</name>
</gene>
<sequence length="122" mass="14156">MDIVNTCLTMLNVQSTQESECPKDELNDSIDLYMDQKISIIEIRIVKYLHGMGIQTKTDPGQKEQQYWNSKRLESNKKLEQFWSGSNLPMNSSLTRLLKSRQSQTFQHFGQSVKSVQDFGTY</sequence>
<evidence type="ECO:0000313" key="2">
    <source>
        <dbReference type="Proteomes" id="UP000688137"/>
    </source>
</evidence>